<reference evidence="2 3" key="1">
    <citation type="submission" date="2014-11" db="EMBL/GenBank/DDBJ databases">
        <title>Genome sequencing of Pantoea rodasii ND03.</title>
        <authorList>
            <person name="Muhamad Yunos N.Y."/>
            <person name="Chan K.-G."/>
        </authorList>
    </citation>
    <scope>NUCLEOTIDE SEQUENCE [LARGE SCALE GENOMIC DNA]</scope>
    <source>
        <strain evidence="2 3">ND03</strain>
    </source>
</reference>
<evidence type="ECO:0008006" key="4">
    <source>
        <dbReference type="Google" id="ProtNLM"/>
    </source>
</evidence>
<proteinExistence type="predicted"/>
<name>A0A0B1R8N9_9GAMM</name>
<dbReference type="EMBL" id="JTJJ01000045">
    <property type="protein sequence ID" value="KHJ67557.1"/>
    <property type="molecule type" value="Genomic_DNA"/>
</dbReference>
<accession>A0A0B1R8N9</accession>
<evidence type="ECO:0000313" key="3">
    <source>
        <dbReference type="Proteomes" id="UP000030853"/>
    </source>
</evidence>
<keyword evidence="1" id="KW-1133">Transmembrane helix</keyword>
<keyword evidence="1" id="KW-0812">Transmembrane</keyword>
<gene>
    <name evidence="2" type="ORF">QU24_13275</name>
</gene>
<comment type="caution">
    <text evidence="2">The sequence shown here is derived from an EMBL/GenBank/DDBJ whole genome shotgun (WGS) entry which is preliminary data.</text>
</comment>
<organism evidence="2 3">
    <name type="scientific">Pantoea rodasii</name>
    <dbReference type="NCBI Taxonomy" id="1076549"/>
    <lineage>
        <taxon>Bacteria</taxon>
        <taxon>Pseudomonadati</taxon>
        <taxon>Pseudomonadota</taxon>
        <taxon>Gammaproteobacteria</taxon>
        <taxon>Enterobacterales</taxon>
        <taxon>Erwiniaceae</taxon>
        <taxon>Pantoea</taxon>
    </lineage>
</organism>
<protein>
    <recommendedName>
        <fullName evidence="4">Toxin CptA</fullName>
    </recommendedName>
</protein>
<evidence type="ECO:0000256" key="1">
    <source>
        <dbReference type="SAM" id="Phobius"/>
    </source>
</evidence>
<sequence>MNAVRYQCDLQASRSARALNVALFLLVAGVLMSLRWPAEWQWGQVPVLLLLLLECWHNERSLMQRTGRLVLDDQGNWLWRGEHWRLARKADWLACGVLLELRNPQGKRWRLWLMHDNLPPNEWRTLRACCLLREGAAA</sequence>
<evidence type="ECO:0000313" key="2">
    <source>
        <dbReference type="EMBL" id="KHJ67557.1"/>
    </source>
</evidence>
<dbReference type="AlphaFoldDB" id="A0A0B1R8N9"/>
<dbReference type="Pfam" id="PF07254">
    <property type="entry name" value="Cpta_toxin"/>
    <property type="match status" value="1"/>
</dbReference>
<feature type="transmembrane region" description="Helical" evidence="1">
    <location>
        <begin position="16"/>
        <end position="34"/>
    </location>
</feature>
<dbReference type="Proteomes" id="UP000030853">
    <property type="component" value="Unassembled WGS sequence"/>
</dbReference>
<dbReference type="InterPro" id="IPR009883">
    <property type="entry name" value="YgfX"/>
</dbReference>
<keyword evidence="1" id="KW-0472">Membrane</keyword>